<accession>A0A1V1P2N8</accession>
<evidence type="ECO:0000256" key="1">
    <source>
        <dbReference type="SAM" id="MobiDB-lite"/>
    </source>
</evidence>
<proteinExistence type="predicted"/>
<dbReference type="AlphaFoldDB" id="A0A1V1P2N8"/>
<evidence type="ECO:0000313" key="2">
    <source>
        <dbReference type="EMBL" id="ETR69080.1"/>
    </source>
</evidence>
<comment type="caution">
    <text evidence="2">The sequence shown here is derived from an EMBL/GenBank/DDBJ whole genome shotgun (WGS) entry which is preliminary data.</text>
</comment>
<reference evidence="3" key="1">
    <citation type="submission" date="2012-11" db="EMBL/GenBank/DDBJ databases">
        <authorList>
            <person name="Lucero-Rivera Y.E."/>
            <person name="Tovar-Ramirez D."/>
        </authorList>
    </citation>
    <scope>NUCLEOTIDE SEQUENCE [LARGE SCALE GENOMIC DNA]</scope>
    <source>
        <strain evidence="3">Araruama</strain>
    </source>
</reference>
<dbReference type="EMBL" id="ATBP01000745">
    <property type="protein sequence ID" value="ETR69080.1"/>
    <property type="molecule type" value="Genomic_DNA"/>
</dbReference>
<feature type="compositionally biased region" description="Polar residues" evidence="1">
    <location>
        <begin position="39"/>
        <end position="55"/>
    </location>
</feature>
<name>A0A1V1P2N8_9BACT</name>
<dbReference type="SUPFAM" id="SSF49899">
    <property type="entry name" value="Concanavalin A-like lectins/glucanases"/>
    <property type="match status" value="1"/>
</dbReference>
<gene>
    <name evidence="2" type="ORF">OMM_04171</name>
</gene>
<sequence length="170" mass="18857">MIQTFKPTATDATDAILWSDAFFHAQESEDNPSMRLQDRSGNNNRGNYYTQSQTDESYVESNIDVEKNASPGGNPAIRVNGYFELPYATPVFPPGNVTMMTVFKVLPSETDQIISTGPYFEMAVVGQNHALHPGELKLSDESTAVYSNKRVDNEWVLAAITRNGDQTTIQ</sequence>
<dbReference type="Proteomes" id="UP000189670">
    <property type="component" value="Unassembled WGS sequence"/>
</dbReference>
<evidence type="ECO:0000313" key="3">
    <source>
        <dbReference type="Proteomes" id="UP000189670"/>
    </source>
</evidence>
<dbReference type="InterPro" id="IPR013320">
    <property type="entry name" value="ConA-like_dom_sf"/>
</dbReference>
<protein>
    <submittedName>
        <fullName evidence="2">Uncharacterized protein</fullName>
    </submittedName>
</protein>
<feature type="region of interest" description="Disordered" evidence="1">
    <location>
        <begin position="28"/>
        <end position="55"/>
    </location>
</feature>
<dbReference type="Gene3D" id="2.60.120.200">
    <property type="match status" value="1"/>
</dbReference>
<organism evidence="2 3">
    <name type="scientific">Candidatus Magnetoglobus multicellularis str. Araruama</name>
    <dbReference type="NCBI Taxonomy" id="890399"/>
    <lineage>
        <taxon>Bacteria</taxon>
        <taxon>Pseudomonadati</taxon>
        <taxon>Thermodesulfobacteriota</taxon>
        <taxon>Desulfobacteria</taxon>
        <taxon>Desulfobacterales</taxon>
        <taxon>Desulfobacteraceae</taxon>
        <taxon>Candidatus Magnetoglobus</taxon>
    </lineage>
</organism>